<feature type="domain" description="DUF218" evidence="1">
    <location>
        <begin position="18"/>
        <end position="144"/>
    </location>
</feature>
<reference evidence="2 3" key="1">
    <citation type="submission" date="2018-06" db="EMBL/GenBank/DDBJ databases">
        <title>Genomic Encyclopedia of Type Strains, Phase III (KMG-III): the genomes of soil and plant-associated and newly described type strains.</title>
        <authorList>
            <person name="Whitman W."/>
        </authorList>
    </citation>
    <scope>NUCLEOTIDE SEQUENCE [LARGE SCALE GENOMIC DNA]</scope>
    <source>
        <strain evidence="2 3">CGMCC 4.7090</strain>
    </source>
</reference>
<protein>
    <submittedName>
        <fullName evidence="2">DUF218 domain-containing protein</fullName>
    </submittedName>
</protein>
<evidence type="ECO:0000259" key="1">
    <source>
        <dbReference type="Pfam" id="PF02698"/>
    </source>
</evidence>
<dbReference type="Proteomes" id="UP000249341">
    <property type="component" value="Unassembled WGS sequence"/>
</dbReference>
<dbReference type="Pfam" id="PF02698">
    <property type="entry name" value="DUF218"/>
    <property type="match status" value="1"/>
</dbReference>
<dbReference type="InterPro" id="IPR003848">
    <property type="entry name" value="DUF218"/>
</dbReference>
<accession>A0A327ZEC7</accession>
<proteinExistence type="predicted"/>
<dbReference type="AlphaFoldDB" id="A0A327ZEC7"/>
<keyword evidence="3" id="KW-1185">Reference proteome</keyword>
<organism evidence="2 3">
    <name type="scientific">Actinoplanes lutulentus</name>
    <dbReference type="NCBI Taxonomy" id="1287878"/>
    <lineage>
        <taxon>Bacteria</taxon>
        <taxon>Bacillati</taxon>
        <taxon>Actinomycetota</taxon>
        <taxon>Actinomycetes</taxon>
        <taxon>Micromonosporales</taxon>
        <taxon>Micromonosporaceae</taxon>
        <taxon>Actinoplanes</taxon>
    </lineage>
</organism>
<dbReference type="EMBL" id="QLMJ01000004">
    <property type="protein sequence ID" value="RAK39700.1"/>
    <property type="molecule type" value="Genomic_DNA"/>
</dbReference>
<gene>
    <name evidence="2" type="ORF">B0I29_104237</name>
</gene>
<sequence>MLPGTPGLTLAEVRHVLVPGRGRNRDGTGLNLEGEARCRLAVELAVPGRIVCSGYKSPIDHKGRAWTSPEGEVFQGIPEADLMRSWLLDAGVPPEVIGVERHSVDTVSNLLRSEHEGHFGGGQPVAIVAQRGHLSRILSVIAPRTLRRPYLGVVAPGEPRESPLAAPVSWLVGAALPRDARAAIAAVERRSRLLWRTAEHLGKRDYY</sequence>
<evidence type="ECO:0000313" key="2">
    <source>
        <dbReference type="EMBL" id="RAK39700.1"/>
    </source>
</evidence>
<comment type="caution">
    <text evidence="2">The sequence shown here is derived from an EMBL/GenBank/DDBJ whole genome shotgun (WGS) entry which is preliminary data.</text>
</comment>
<evidence type="ECO:0000313" key="3">
    <source>
        <dbReference type="Proteomes" id="UP000249341"/>
    </source>
</evidence>
<name>A0A327ZEC7_9ACTN</name>